<evidence type="ECO:0000313" key="3">
    <source>
        <dbReference type="Proteomes" id="UP001500920"/>
    </source>
</evidence>
<keyword evidence="1" id="KW-1133">Transmembrane helix</keyword>
<keyword evidence="1" id="KW-0472">Membrane</keyword>
<feature type="transmembrane region" description="Helical" evidence="1">
    <location>
        <begin position="114"/>
        <end position="136"/>
    </location>
</feature>
<dbReference type="InterPro" id="IPR025576">
    <property type="entry name" value="YwiC"/>
</dbReference>
<dbReference type="EMBL" id="BAABCK010000020">
    <property type="protein sequence ID" value="GAA3722260.1"/>
    <property type="molecule type" value="Genomic_DNA"/>
</dbReference>
<organism evidence="2 3">
    <name type="scientific">Salinicoccus jeotgali</name>
    <dbReference type="NCBI Taxonomy" id="381634"/>
    <lineage>
        <taxon>Bacteria</taxon>
        <taxon>Bacillati</taxon>
        <taxon>Bacillota</taxon>
        <taxon>Bacilli</taxon>
        <taxon>Bacillales</taxon>
        <taxon>Staphylococcaceae</taxon>
        <taxon>Salinicoccus</taxon>
    </lineage>
</organism>
<accession>A0ABP7EPA9</accession>
<feature type="transmembrane region" description="Helical" evidence="1">
    <location>
        <begin position="36"/>
        <end position="53"/>
    </location>
</feature>
<keyword evidence="1" id="KW-0812">Transmembrane</keyword>
<comment type="caution">
    <text evidence="2">The sequence shown here is derived from an EMBL/GenBank/DDBJ whole genome shotgun (WGS) entry which is preliminary data.</text>
</comment>
<evidence type="ECO:0000313" key="2">
    <source>
        <dbReference type="EMBL" id="GAA3722260.1"/>
    </source>
</evidence>
<evidence type="ECO:0000256" key="1">
    <source>
        <dbReference type="SAM" id="Phobius"/>
    </source>
</evidence>
<feature type="transmembrane region" description="Helical" evidence="1">
    <location>
        <begin position="89"/>
        <end position="107"/>
    </location>
</feature>
<dbReference type="Proteomes" id="UP001500920">
    <property type="component" value="Unassembled WGS sequence"/>
</dbReference>
<proteinExistence type="predicted"/>
<feature type="transmembrane region" description="Helical" evidence="1">
    <location>
        <begin position="219"/>
        <end position="240"/>
    </location>
</feature>
<keyword evidence="3" id="KW-1185">Reference proteome</keyword>
<feature type="transmembrane region" description="Helical" evidence="1">
    <location>
        <begin position="62"/>
        <end position="83"/>
    </location>
</feature>
<dbReference type="RefSeq" id="WP_344702104.1">
    <property type="nucleotide sequence ID" value="NZ_BAABCK010000020.1"/>
</dbReference>
<feature type="transmembrane region" description="Helical" evidence="1">
    <location>
        <begin position="182"/>
        <end position="207"/>
    </location>
</feature>
<feature type="transmembrane region" description="Helical" evidence="1">
    <location>
        <begin position="142"/>
        <end position="161"/>
    </location>
</feature>
<feature type="transmembrane region" description="Helical" evidence="1">
    <location>
        <begin position="12"/>
        <end position="30"/>
    </location>
</feature>
<protein>
    <submittedName>
        <fullName evidence="2">YwiC-like family protein</fullName>
    </submittedName>
</protein>
<gene>
    <name evidence="2" type="ORF">GCM10022378_10420</name>
</gene>
<dbReference type="Pfam" id="PF14256">
    <property type="entry name" value="YwiC"/>
    <property type="match status" value="1"/>
</dbReference>
<reference evidence="3" key="1">
    <citation type="journal article" date="2019" name="Int. J. Syst. Evol. Microbiol.">
        <title>The Global Catalogue of Microorganisms (GCM) 10K type strain sequencing project: providing services to taxonomists for standard genome sequencing and annotation.</title>
        <authorList>
            <consortium name="The Broad Institute Genomics Platform"/>
            <consortium name="The Broad Institute Genome Sequencing Center for Infectious Disease"/>
            <person name="Wu L."/>
            <person name="Ma J."/>
        </authorList>
    </citation>
    <scope>NUCLEOTIDE SEQUENCE [LARGE SCALE GENOMIC DNA]</scope>
    <source>
        <strain evidence="3">JCM 16981</strain>
    </source>
</reference>
<name>A0ABP7EPA9_9STAP</name>
<sequence>MKFKKQNQHGAWAMVFMPLIIGMVAGGFHLSQLFYMAGWLMIFFMADHILHFIKRFKRKEYGYLKAAALFFAAAALLFVYPLITEYRIIFFFMAMIPFGMVNARYAYIKKERALVNDVAAIIIFSIAGGGIAFLNLHTFTSGIFFTMLISLLFFISTALFVKTMIREKKNRIFKIISFSYHTALFILMMWWHWFLAIAFIFSLIRAVLLYGRGWKMKRIGILEIIHAIWVTCWAIIYLVYVI</sequence>